<dbReference type="EMBL" id="CP001700">
    <property type="protein sequence ID" value="ACU72536.1"/>
    <property type="molecule type" value="Genomic_DNA"/>
</dbReference>
<sequence>MSLRQLSATDIPSADDAGGASAGVRFARALAAKDRTALRACLADSLDFQALTPGRSWRAGTPEELIEQIILGRWFGPGDDIRELRSVVDGSVVGRGHVAYLVLVNRADGDYLVEQQAYYDVQGDHVQGDRISWMRVLCSGYQALGDARA</sequence>
<keyword evidence="3" id="KW-1185">Reference proteome</keyword>
<gene>
    <name evidence="2" type="ordered locus">Caci_3633</name>
</gene>
<accession>C7QBR7</accession>
<dbReference type="KEGG" id="cai:Caci_3633"/>
<evidence type="ECO:0000313" key="3">
    <source>
        <dbReference type="Proteomes" id="UP000000851"/>
    </source>
</evidence>
<dbReference type="InterPro" id="IPR000253">
    <property type="entry name" value="FHA_dom"/>
</dbReference>
<protein>
    <recommendedName>
        <fullName evidence="1">FHA domain-containing protein</fullName>
    </recommendedName>
</protein>
<reference evidence="2 3" key="1">
    <citation type="journal article" date="2009" name="Stand. Genomic Sci.">
        <title>Complete genome sequence of Catenulispora acidiphila type strain (ID 139908).</title>
        <authorList>
            <person name="Copeland A."/>
            <person name="Lapidus A."/>
            <person name="Glavina Del Rio T."/>
            <person name="Nolan M."/>
            <person name="Lucas S."/>
            <person name="Chen F."/>
            <person name="Tice H."/>
            <person name="Cheng J.F."/>
            <person name="Bruce D."/>
            <person name="Goodwin L."/>
            <person name="Pitluck S."/>
            <person name="Mikhailova N."/>
            <person name="Pati A."/>
            <person name="Ivanova N."/>
            <person name="Mavromatis K."/>
            <person name="Chen A."/>
            <person name="Palaniappan K."/>
            <person name="Chain P."/>
            <person name="Land M."/>
            <person name="Hauser L."/>
            <person name="Chang Y.J."/>
            <person name="Jeffries C.D."/>
            <person name="Chertkov O."/>
            <person name="Brettin T."/>
            <person name="Detter J.C."/>
            <person name="Han C."/>
            <person name="Ali Z."/>
            <person name="Tindall B.J."/>
            <person name="Goker M."/>
            <person name="Bristow J."/>
            <person name="Eisen J.A."/>
            <person name="Markowitz V."/>
            <person name="Hugenholtz P."/>
            <person name="Kyrpides N.C."/>
            <person name="Klenk H.P."/>
        </authorList>
    </citation>
    <scope>NUCLEOTIDE SEQUENCE [LARGE SCALE GENOMIC DNA]</scope>
    <source>
        <strain evidence="3">DSM 44928 / JCM 14897 / NBRC 102108 / NRRL B-24433 / ID139908</strain>
    </source>
</reference>
<dbReference type="AlphaFoldDB" id="C7QBR7"/>
<dbReference type="PROSITE" id="PS50006">
    <property type="entry name" value="FHA_DOMAIN"/>
    <property type="match status" value="1"/>
</dbReference>
<dbReference type="InParanoid" id="C7QBR7"/>
<organism evidence="2 3">
    <name type="scientific">Catenulispora acidiphila (strain DSM 44928 / JCM 14897 / NBRC 102108 / NRRL B-24433 / ID139908)</name>
    <dbReference type="NCBI Taxonomy" id="479433"/>
    <lineage>
        <taxon>Bacteria</taxon>
        <taxon>Bacillati</taxon>
        <taxon>Actinomycetota</taxon>
        <taxon>Actinomycetes</taxon>
        <taxon>Catenulisporales</taxon>
        <taxon>Catenulisporaceae</taxon>
        <taxon>Catenulispora</taxon>
    </lineage>
</organism>
<feature type="domain" description="FHA" evidence="1">
    <location>
        <begin position="69"/>
        <end position="131"/>
    </location>
</feature>
<dbReference type="eggNOG" id="ENOG5032XVQ">
    <property type="taxonomic scope" value="Bacteria"/>
</dbReference>
<evidence type="ECO:0000313" key="2">
    <source>
        <dbReference type="EMBL" id="ACU72536.1"/>
    </source>
</evidence>
<proteinExistence type="predicted"/>
<name>C7QBR7_CATAD</name>
<dbReference type="HOGENOM" id="CLU_2046578_0_0_11"/>
<dbReference type="OrthoDB" id="3481727at2"/>
<evidence type="ECO:0000259" key="1">
    <source>
        <dbReference type="PROSITE" id="PS50006"/>
    </source>
</evidence>
<dbReference type="Proteomes" id="UP000000851">
    <property type="component" value="Chromosome"/>
</dbReference>